<name>A0A7V8FI82_STEMA</name>
<dbReference type="AlphaFoldDB" id="A0A7V8FI82"/>
<dbReference type="EMBL" id="WNDS01000002">
    <property type="protein sequence ID" value="KAF1016224.1"/>
    <property type="molecule type" value="Genomic_DNA"/>
</dbReference>
<protein>
    <submittedName>
        <fullName evidence="1">Uncharacterized protein</fullName>
    </submittedName>
</protein>
<evidence type="ECO:0000313" key="2">
    <source>
        <dbReference type="Proteomes" id="UP000487117"/>
    </source>
</evidence>
<reference evidence="2" key="1">
    <citation type="journal article" date="2020" name="MBio">
        <title>Horizontal gene transfer to a defensive symbiont with a reduced genome amongst a multipartite beetle microbiome.</title>
        <authorList>
            <person name="Waterworth S.C."/>
            <person name="Florez L.V."/>
            <person name="Rees E.R."/>
            <person name="Hertweck C."/>
            <person name="Kaltenpoth M."/>
            <person name="Kwan J.C."/>
        </authorList>
    </citation>
    <scope>NUCLEOTIDE SEQUENCE [LARGE SCALE GENOMIC DNA]</scope>
</reference>
<evidence type="ECO:0000313" key="1">
    <source>
        <dbReference type="EMBL" id="KAF1016224.1"/>
    </source>
</evidence>
<organism evidence="1 2">
    <name type="scientific">Stenotrophomonas maltophilia</name>
    <name type="common">Pseudomonas maltophilia</name>
    <name type="synonym">Xanthomonas maltophilia</name>
    <dbReference type="NCBI Taxonomy" id="40324"/>
    <lineage>
        <taxon>Bacteria</taxon>
        <taxon>Pseudomonadati</taxon>
        <taxon>Pseudomonadota</taxon>
        <taxon>Gammaproteobacteria</taxon>
        <taxon>Lysobacterales</taxon>
        <taxon>Lysobacteraceae</taxon>
        <taxon>Stenotrophomonas</taxon>
        <taxon>Stenotrophomonas maltophilia group</taxon>
    </lineage>
</organism>
<proteinExistence type="predicted"/>
<gene>
    <name evidence="1" type="ORF">GAK31_01713</name>
</gene>
<comment type="caution">
    <text evidence="1">The sequence shown here is derived from an EMBL/GenBank/DDBJ whole genome shotgun (WGS) entry which is preliminary data.</text>
</comment>
<sequence length="76" mass="8912">MERRTCTKCCRSLPLDSFQRAGDQGRRPDCVQCLNDQRRLRSPLPPVQRDLQQVRLNNTFNLWHGPVRRVPLRNAA</sequence>
<accession>A0A7V8FI82</accession>
<dbReference type="Proteomes" id="UP000487117">
    <property type="component" value="Unassembled WGS sequence"/>
</dbReference>